<dbReference type="GeneID" id="5894814"/>
<dbReference type="GO" id="GO:0043490">
    <property type="term" value="P:malate-aspartate shuttle"/>
    <property type="evidence" value="ECO:0000318"/>
    <property type="project" value="GO_Central"/>
</dbReference>
<dbReference type="GO" id="GO:0015810">
    <property type="term" value="P:aspartate transmembrane transport"/>
    <property type="evidence" value="ECO:0000318"/>
    <property type="project" value="GO_Central"/>
</dbReference>
<keyword evidence="15" id="KW-1185">Reference proteome</keyword>
<dbReference type="InParanoid" id="A9VA38"/>
<evidence type="ECO:0000256" key="5">
    <source>
        <dbReference type="ARBA" id="ARBA00022737"/>
    </source>
</evidence>
<protein>
    <recommendedName>
        <fullName evidence="16">SAM domain-containing protein</fullName>
    </recommendedName>
</protein>
<dbReference type="SUPFAM" id="SSF103506">
    <property type="entry name" value="Mitochondrial carrier"/>
    <property type="match status" value="1"/>
</dbReference>
<evidence type="ECO:0000256" key="9">
    <source>
        <dbReference type="ARBA" id="ARBA00023136"/>
    </source>
</evidence>
<accession>A9VA38</accession>
<dbReference type="PROSITE" id="PS50920">
    <property type="entry name" value="SOLCAR"/>
    <property type="match status" value="3"/>
</dbReference>
<name>A9VA38_MONBE</name>
<feature type="repeat" description="Solcar" evidence="10">
    <location>
        <begin position="6"/>
        <end position="90"/>
    </location>
</feature>
<dbReference type="PANTHER" id="PTHR45678">
    <property type="entry name" value="MITOCHONDRIAL 2-OXODICARBOXYLATE CARRIER 1-RELATED"/>
    <property type="match status" value="1"/>
</dbReference>
<dbReference type="InterPro" id="IPR002067">
    <property type="entry name" value="MCP"/>
</dbReference>
<organism evidence="14 15">
    <name type="scientific">Monosiga brevicollis</name>
    <name type="common">Choanoflagellate</name>
    <dbReference type="NCBI Taxonomy" id="81824"/>
    <lineage>
        <taxon>Eukaryota</taxon>
        <taxon>Choanoflagellata</taxon>
        <taxon>Craspedida</taxon>
        <taxon>Salpingoecidae</taxon>
        <taxon>Monosiga</taxon>
    </lineage>
</organism>
<keyword evidence="3" id="KW-0813">Transport</keyword>
<feature type="compositionally biased region" description="Low complexity" evidence="11">
    <location>
        <begin position="711"/>
        <end position="725"/>
    </location>
</feature>
<dbReference type="GO" id="GO:0005313">
    <property type="term" value="F:L-glutamate transmembrane transporter activity"/>
    <property type="evidence" value="ECO:0000318"/>
    <property type="project" value="GO_Central"/>
</dbReference>
<feature type="domain" description="SAM" evidence="13">
    <location>
        <begin position="333"/>
        <end position="391"/>
    </location>
</feature>
<dbReference type="AlphaFoldDB" id="A9VA38"/>
<dbReference type="PROSITE" id="PS50105">
    <property type="entry name" value="SAM_DOMAIN"/>
    <property type="match status" value="1"/>
</dbReference>
<dbReference type="GO" id="GO:0015183">
    <property type="term" value="F:L-aspartate transmembrane transporter activity"/>
    <property type="evidence" value="ECO:0000318"/>
    <property type="project" value="GO_Central"/>
</dbReference>
<proteinExistence type="inferred from homology"/>
<keyword evidence="5" id="KW-0677">Repeat</keyword>
<keyword evidence="7" id="KW-1133">Transmembrane helix</keyword>
<evidence type="ECO:0000313" key="14">
    <source>
        <dbReference type="EMBL" id="EDQ85660.1"/>
    </source>
</evidence>
<evidence type="ECO:0008006" key="16">
    <source>
        <dbReference type="Google" id="ProtNLM"/>
    </source>
</evidence>
<dbReference type="EMBL" id="CH991572">
    <property type="protein sequence ID" value="EDQ85660.1"/>
    <property type="molecule type" value="Genomic_DNA"/>
</dbReference>
<evidence type="ECO:0000256" key="2">
    <source>
        <dbReference type="ARBA" id="ARBA00006375"/>
    </source>
</evidence>
<evidence type="ECO:0000259" key="12">
    <source>
        <dbReference type="PROSITE" id="PS50003"/>
    </source>
</evidence>
<feature type="region of interest" description="Disordered" evidence="11">
    <location>
        <begin position="706"/>
        <end position="758"/>
    </location>
</feature>
<dbReference type="PROSITE" id="PS50003">
    <property type="entry name" value="PH_DOMAIN"/>
    <property type="match status" value="1"/>
</dbReference>
<gene>
    <name evidence="14" type="ORF">MONBRDRAFT_34188</name>
</gene>
<sequence>MAAEPLPFWKSLVAGGAAGVVEIAMMYPTDVAKTRAQLNTARNTSMWSTLAQIARTDGPTGLYRGVLSPIVAEAPKRATKFAANDFFKPLLTLEDGSLPGHRAGMAGALAGSVEAFVNCPFETVKVRMQAKESRQMYQSTMDCSRQLLAKEGVAGLYRGIEPMVLRNAGWNGTYFACIGLVRNLISKGENTNSKLQRFVSGVIGGTLGVLVATPFDVVKSRMQNQQMASAGAVATQYRYAIPSLVSILRTEGLAAIYKGLGPRMVRLGPGGGIMIVAYDAVASWLRCERNGQSVAVPLEPKLLERFVSVGASELNGRQETPAAATDTEGCIAFFDALPSSFEAYYDTMRAMQIDGQTLLETELDDLFTQLSITSLGHKHLIRKHLGPLQQRHRETPPIQAPASTDSHPNADNSSASLASKPASEPDKGDDETSLSNAAPIAVEPNPTSTHSHQDPGVAEIAANVNDNTSGRERQNTAADVGLRRTRGTSMLPDAAADLVAGRRQSGMPVAPRKTMSRSEFDQMLDSNLRSTVVAAEPEASPEGATDTAPGDTGVQALMLSRRPLHDMASLVQTAPETSQWYILADGFLDRVRPGLMRKPRYDYFMLRIAPGAMGLRLERFEGQSFAEALTLTGLSKVKPTRKNNEFEVEVKGDAGALHPVVLATQHDHKAAQAWVVALQRGTMAVASLDLSLVDEVGRLNASKDITASNLPASPSGEGAAPPSAGTVATPASGDETGGDRYGAPDLAELTRPATLKDDASAARQKNALMNTTYMANVRSKFHFLDDVE</sequence>
<evidence type="ECO:0000256" key="10">
    <source>
        <dbReference type="PROSITE-ProRule" id="PRU00282"/>
    </source>
</evidence>
<reference evidence="14 15" key="1">
    <citation type="journal article" date="2008" name="Nature">
        <title>The genome of the choanoflagellate Monosiga brevicollis and the origin of metazoans.</title>
        <authorList>
            <consortium name="JGI Sequencing"/>
            <person name="King N."/>
            <person name="Westbrook M.J."/>
            <person name="Young S.L."/>
            <person name="Kuo A."/>
            <person name="Abedin M."/>
            <person name="Chapman J."/>
            <person name="Fairclough S."/>
            <person name="Hellsten U."/>
            <person name="Isogai Y."/>
            <person name="Letunic I."/>
            <person name="Marr M."/>
            <person name="Pincus D."/>
            <person name="Putnam N."/>
            <person name="Rokas A."/>
            <person name="Wright K.J."/>
            <person name="Zuzow R."/>
            <person name="Dirks W."/>
            <person name="Good M."/>
            <person name="Goodstein D."/>
            <person name="Lemons D."/>
            <person name="Li W."/>
            <person name="Lyons J.B."/>
            <person name="Morris A."/>
            <person name="Nichols S."/>
            <person name="Richter D.J."/>
            <person name="Salamov A."/>
            <person name="Bork P."/>
            <person name="Lim W.A."/>
            <person name="Manning G."/>
            <person name="Miller W.T."/>
            <person name="McGinnis W."/>
            <person name="Shapiro H."/>
            <person name="Tjian R."/>
            <person name="Grigoriev I.V."/>
            <person name="Rokhsar D."/>
        </authorList>
    </citation>
    <scope>NUCLEOTIDE SEQUENCE [LARGE SCALE GENOMIC DNA]</scope>
    <source>
        <strain evidence="15">MX1 / ATCC 50154</strain>
    </source>
</reference>
<keyword evidence="8" id="KW-0496">Mitochondrion</keyword>
<evidence type="ECO:0000256" key="3">
    <source>
        <dbReference type="ARBA" id="ARBA00022448"/>
    </source>
</evidence>
<feature type="region of interest" description="Disordered" evidence="11">
    <location>
        <begin position="387"/>
        <end position="434"/>
    </location>
</feature>
<dbReference type="Gene3D" id="1.10.150.50">
    <property type="entry name" value="Transcription Factor, Ets-1"/>
    <property type="match status" value="1"/>
</dbReference>
<dbReference type="InterPro" id="IPR018108">
    <property type="entry name" value="MCP_transmembrane"/>
</dbReference>
<evidence type="ECO:0000256" key="7">
    <source>
        <dbReference type="ARBA" id="ARBA00022989"/>
    </source>
</evidence>
<dbReference type="SUPFAM" id="SSF47769">
    <property type="entry name" value="SAM/Pointed domain"/>
    <property type="match status" value="1"/>
</dbReference>
<dbReference type="RefSeq" id="XP_001749609.1">
    <property type="nucleotide sequence ID" value="XM_001749557.1"/>
</dbReference>
<dbReference type="Proteomes" id="UP000001357">
    <property type="component" value="Unassembled WGS sequence"/>
</dbReference>
<comment type="similarity">
    <text evidence="2">Belongs to the mitochondrial carrier (TC 2.A.29) family.</text>
</comment>
<keyword evidence="4 10" id="KW-0812">Transmembrane</keyword>
<dbReference type="KEGG" id="mbr:MONBRDRAFT_34188"/>
<comment type="subcellular location">
    <subcellularLocation>
        <location evidence="1">Mitochondrion inner membrane</location>
        <topology evidence="1">Multi-pass membrane protein</topology>
    </subcellularLocation>
</comment>
<dbReference type="GO" id="GO:0005743">
    <property type="term" value="C:mitochondrial inner membrane"/>
    <property type="evidence" value="ECO:0007669"/>
    <property type="project" value="UniProtKB-SubCell"/>
</dbReference>
<evidence type="ECO:0000256" key="8">
    <source>
        <dbReference type="ARBA" id="ARBA00023128"/>
    </source>
</evidence>
<dbReference type="InterPro" id="IPR001660">
    <property type="entry name" value="SAM"/>
</dbReference>
<dbReference type="InterPro" id="IPR051028">
    <property type="entry name" value="Mito_Solute_Carrier"/>
</dbReference>
<keyword evidence="9 10" id="KW-0472">Membrane</keyword>
<dbReference type="InterPro" id="IPR013761">
    <property type="entry name" value="SAM/pointed_sf"/>
</dbReference>
<dbReference type="GO" id="GO:0015813">
    <property type="term" value="P:L-glutamate transmembrane transport"/>
    <property type="evidence" value="ECO:0000318"/>
    <property type="project" value="GO_Central"/>
</dbReference>
<evidence type="ECO:0000256" key="6">
    <source>
        <dbReference type="ARBA" id="ARBA00022792"/>
    </source>
</evidence>
<evidence type="ECO:0000256" key="11">
    <source>
        <dbReference type="SAM" id="MobiDB-lite"/>
    </source>
</evidence>
<evidence type="ECO:0000256" key="1">
    <source>
        <dbReference type="ARBA" id="ARBA00004448"/>
    </source>
</evidence>
<dbReference type="PRINTS" id="PR00926">
    <property type="entry name" value="MITOCARRIER"/>
</dbReference>
<keyword evidence="6" id="KW-0999">Mitochondrion inner membrane</keyword>
<feature type="repeat" description="Solcar" evidence="10">
    <location>
        <begin position="192"/>
        <end position="284"/>
    </location>
</feature>
<dbReference type="Gene3D" id="1.50.40.10">
    <property type="entry name" value="Mitochondrial carrier domain"/>
    <property type="match status" value="1"/>
</dbReference>
<dbReference type="eggNOG" id="KOG0754">
    <property type="taxonomic scope" value="Eukaryota"/>
</dbReference>
<dbReference type="InterPro" id="IPR023395">
    <property type="entry name" value="MCP_dom_sf"/>
</dbReference>
<dbReference type="Pfam" id="PF00153">
    <property type="entry name" value="Mito_carr"/>
    <property type="match status" value="3"/>
</dbReference>
<feature type="region of interest" description="Disordered" evidence="11">
    <location>
        <begin position="463"/>
        <end position="483"/>
    </location>
</feature>
<feature type="repeat" description="Solcar" evidence="10">
    <location>
        <begin position="98"/>
        <end position="184"/>
    </location>
</feature>
<feature type="compositionally biased region" description="Polar residues" evidence="11">
    <location>
        <begin position="401"/>
        <end position="417"/>
    </location>
</feature>
<dbReference type="PANTHER" id="PTHR45678:SF1">
    <property type="entry name" value="MITOCHONDRIAL 2-OXODICARBOXYLATE CARRIER 1-RELATED"/>
    <property type="match status" value="1"/>
</dbReference>
<dbReference type="InterPro" id="IPR001849">
    <property type="entry name" value="PH_domain"/>
</dbReference>
<evidence type="ECO:0000256" key="4">
    <source>
        <dbReference type="ARBA" id="ARBA00022692"/>
    </source>
</evidence>
<evidence type="ECO:0000313" key="15">
    <source>
        <dbReference type="Proteomes" id="UP000001357"/>
    </source>
</evidence>
<evidence type="ECO:0000259" key="13">
    <source>
        <dbReference type="PROSITE" id="PS50105"/>
    </source>
</evidence>
<feature type="domain" description="PH" evidence="12">
    <location>
        <begin position="581"/>
        <end position="683"/>
    </location>
</feature>